<evidence type="ECO:0000313" key="3">
    <source>
        <dbReference type="Proteomes" id="UP000774326"/>
    </source>
</evidence>
<dbReference type="EMBL" id="JAEUBG010004897">
    <property type="protein sequence ID" value="KAH3679539.1"/>
    <property type="molecule type" value="Genomic_DNA"/>
</dbReference>
<organism evidence="2 3">
    <name type="scientific">Wickerhamomyces pijperi</name>
    <name type="common">Yeast</name>
    <name type="synonym">Pichia pijperi</name>
    <dbReference type="NCBI Taxonomy" id="599730"/>
    <lineage>
        <taxon>Eukaryota</taxon>
        <taxon>Fungi</taxon>
        <taxon>Dikarya</taxon>
        <taxon>Ascomycota</taxon>
        <taxon>Saccharomycotina</taxon>
        <taxon>Saccharomycetes</taxon>
        <taxon>Phaffomycetales</taxon>
        <taxon>Wickerhamomycetaceae</taxon>
        <taxon>Wickerhamomyces</taxon>
    </lineage>
</organism>
<reference evidence="2" key="1">
    <citation type="journal article" date="2021" name="Open Biol.">
        <title>Shared evolutionary footprints suggest mitochondrial oxidative damage underlies multiple complex I losses in fungi.</title>
        <authorList>
            <person name="Schikora-Tamarit M.A."/>
            <person name="Marcet-Houben M."/>
            <person name="Nosek J."/>
            <person name="Gabaldon T."/>
        </authorList>
    </citation>
    <scope>NUCLEOTIDE SEQUENCE</scope>
    <source>
        <strain evidence="2">CBS2887</strain>
    </source>
</reference>
<evidence type="ECO:0000313" key="2">
    <source>
        <dbReference type="EMBL" id="KAH3679539.1"/>
    </source>
</evidence>
<keyword evidence="1" id="KW-0812">Transmembrane</keyword>
<dbReference type="AlphaFoldDB" id="A0A9P8PYC9"/>
<feature type="transmembrane region" description="Helical" evidence="1">
    <location>
        <begin position="12"/>
        <end position="31"/>
    </location>
</feature>
<keyword evidence="3" id="KW-1185">Reference proteome</keyword>
<gene>
    <name evidence="2" type="ORF">WICPIJ_008588</name>
</gene>
<evidence type="ECO:0000256" key="1">
    <source>
        <dbReference type="SAM" id="Phobius"/>
    </source>
</evidence>
<reference evidence="2" key="2">
    <citation type="submission" date="2021-01" db="EMBL/GenBank/DDBJ databases">
        <authorList>
            <person name="Schikora-Tamarit M.A."/>
        </authorList>
    </citation>
    <scope>NUCLEOTIDE SEQUENCE</scope>
    <source>
        <strain evidence="2">CBS2887</strain>
    </source>
</reference>
<accession>A0A9P8PYC9</accession>
<keyword evidence="1" id="KW-1133">Transmembrane helix</keyword>
<protein>
    <submittedName>
        <fullName evidence="2">Uncharacterized protein</fullName>
    </submittedName>
</protein>
<comment type="caution">
    <text evidence="2">The sequence shown here is derived from an EMBL/GenBank/DDBJ whole genome shotgun (WGS) entry which is preliminary data.</text>
</comment>
<proteinExistence type="predicted"/>
<name>A0A9P8PYC9_WICPI</name>
<keyword evidence="1" id="KW-0472">Membrane</keyword>
<sequence>MKALNCSSTPLWIFHSVINSTYSFLFSLVTSMSRPPGIKSRVTSSPNLSSSALNVKSRIPSMSLSKVHFNDL</sequence>
<dbReference type="Proteomes" id="UP000774326">
    <property type="component" value="Unassembled WGS sequence"/>
</dbReference>